<evidence type="ECO:0000313" key="4">
    <source>
        <dbReference type="Proteomes" id="UP001595872"/>
    </source>
</evidence>
<dbReference type="SUPFAM" id="SSF51126">
    <property type="entry name" value="Pectin lyase-like"/>
    <property type="match status" value="1"/>
</dbReference>
<evidence type="ECO:0000256" key="2">
    <source>
        <dbReference type="SAM" id="SignalP"/>
    </source>
</evidence>
<dbReference type="RefSeq" id="WP_378259449.1">
    <property type="nucleotide sequence ID" value="NZ_JBHSIT010000008.1"/>
</dbReference>
<dbReference type="InterPro" id="IPR011050">
    <property type="entry name" value="Pectin_lyase_fold/virulence"/>
</dbReference>
<keyword evidence="2" id="KW-0732">Signal</keyword>
<dbReference type="InterPro" id="IPR012334">
    <property type="entry name" value="Pectin_lyas_fold"/>
</dbReference>
<dbReference type="GO" id="GO:0016829">
    <property type="term" value="F:lyase activity"/>
    <property type="evidence" value="ECO:0007669"/>
    <property type="project" value="UniProtKB-KW"/>
</dbReference>
<name>A0ABV9U7B0_9ACTN</name>
<feature type="chain" id="PRO_5047539811" evidence="2">
    <location>
        <begin position="29"/>
        <end position="483"/>
    </location>
</feature>
<gene>
    <name evidence="3" type="ORF">ACFPCY_25995</name>
</gene>
<sequence length="483" mass="49435">MRRTARITVLTAGAGVLACGATAAVAVAATGGGPGGGSGGGPGGQGTAVSAVAGRTVLASSPADLQKKVNAARPGDTVLLRDGSYTLDEPVAITGRAGTKRARITVGAQHTGKVVLSGKGGITLSRSPYVTLSGFVFHTRQAPAVPADSPGVRLTRNTFRLAEPSGKNNWVSVEADDVQVDHNTFAHKRSQGVYLQINGPGKTMAQRTHVNANLFSDHGYGGSNGGECVRLGYGDKGAVPAHALVEGNLLDRANGDVEGISVKSSNNVIRYNTFRNSKGWIVLRFSNDSQVYGNHLFGTSGIRFYGRGHDIHTNYVEGGVTVGGGTSDPNAYWPADHVRFTHNTVLGQVKSDHSGGGKAHDLTFADNVVRTAKAPAVSLSVLNSAFAGNLFFAPSAGAPGVPASGYRFADPKLKASGGFQHIVKGSPAVNAAKNPFPGTGNGVGADIDGQPAAGRADIGADELSTARVTRTPLTTADVGPSAR</sequence>
<feature type="region of interest" description="Disordered" evidence="1">
    <location>
        <begin position="440"/>
        <end position="483"/>
    </location>
</feature>
<dbReference type="EMBL" id="JBHSIT010000008">
    <property type="protein sequence ID" value="MFC4910792.1"/>
    <property type="molecule type" value="Genomic_DNA"/>
</dbReference>
<evidence type="ECO:0000313" key="3">
    <source>
        <dbReference type="EMBL" id="MFC4910792.1"/>
    </source>
</evidence>
<dbReference type="InterPro" id="IPR039513">
    <property type="entry name" value="PL-6"/>
</dbReference>
<keyword evidence="4" id="KW-1185">Reference proteome</keyword>
<organism evidence="3 4">
    <name type="scientific">Actinomadura gamaensis</name>
    <dbReference type="NCBI Taxonomy" id="1763541"/>
    <lineage>
        <taxon>Bacteria</taxon>
        <taxon>Bacillati</taxon>
        <taxon>Actinomycetota</taxon>
        <taxon>Actinomycetes</taxon>
        <taxon>Streptosporangiales</taxon>
        <taxon>Thermomonosporaceae</taxon>
        <taxon>Actinomadura</taxon>
    </lineage>
</organism>
<accession>A0ABV9U7B0</accession>
<dbReference type="Proteomes" id="UP001595872">
    <property type="component" value="Unassembled WGS sequence"/>
</dbReference>
<comment type="caution">
    <text evidence="3">The sequence shown here is derived from an EMBL/GenBank/DDBJ whole genome shotgun (WGS) entry which is preliminary data.</text>
</comment>
<dbReference type="Gene3D" id="2.160.20.10">
    <property type="entry name" value="Single-stranded right-handed beta-helix, Pectin lyase-like"/>
    <property type="match status" value="1"/>
</dbReference>
<dbReference type="PROSITE" id="PS51257">
    <property type="entry name" value="PROKAR_LIPOPROTEIN"/>
    <property type="match status" value="1"/>
</dbReference>
<dbReference type="Pfam" id="PF14592">
    <property type="entry name" value="Chondroitinas_B"/>
    <property type="match status" value="1"/>
</dbReference>
<keyword evidence="3" id="KW-0456">Lyase</keyword>
<feature type="signal peptide" evidence="2">
    <location>
        <begin position="1"/>
        <end position="28"/>
    </location>
</feature>
<protein>
    <submittedName>
        <fullName evidence="3">Polysaccharide lyase 6 family protein</fullName>
    </submittedName>
</protein>
<proteinExistence type="predicted"/>
<dbReference type="CDD" id="cd14251">
    <property type="entry name" value="PL-6"/>
    <property type="match status" value="1"/>
</dbReference>
<evidence type="ECO:0000256" key="1">
    <source>
        <dbReference type="SAM" id="MobiDB-lite"/>
    </source>
</evidence>
<reference evidence="4" key="1">
    <citation type="journal article" date="2019" name="Int. J. Syst. Evol. Microbiol.">
        <title>The Global Catalogue of Microorganisms (GCM) 10K type strain sequencing project: providing services to taxonomists for standard genome sequencing and annotation.</title>
        <authorList>
            <consortium name="The Broad Institute Genomics Platform"/>
            <consortium name="The Broad Institute Genome Sequencing Center for Infectious Disease"/>
            <person name="Wu L."/>
            <person name="Ma J."/>
        </authorList>
    </citation>
    <scope>NUCLEOTIDE SEQUENCE [LARGE SCALE GENOMIC DNA]</scope>
    <source>
        <strain evidence="4">KLKA75</strain>
    </source>
</reference>